<evidence type="ECO:0000313" key="3">
    <source>
        <dbReference type="EMBL" id="MFC7071254.1"/>
    </source>
</evidence>
<proteinExistence type="predicted"/>
<comment type="caution">
    <text evidence="3">The sequence shown here is derived from an EMBL/GenBank/DDBJ whole genome shotgun (WGS) entry which is preliminary data.</text>
</comment>
<dbReference type="EMBL" id="JBHTAH010000020">
    <property type="protein sequence ID" value="MFC7071254.1"/>
    <property type="molecule type" value="Genomic_DNA"/>
</dbReference>
<keyword evidence="2" id="KW-1133">Transmembrane helix</keyword>
<dbReference type="AlphaFoldDB" id="A0ABD5WH69"/>
<sequence>MAESSRRLDDGAFGLACGLCWALGVVSLGVLARFGWGERWERLIADLYRGYGESTGGLAVGAAWAFLDGAVGGYAFARLYNLLVRTAESATEPLDEDGLNAAPEAVRHAGDSPSSSTQH</sequence>
<protein>
    <submittedName>
        <fullName evidence="3">Bacteriophage holin</fullName>
    </submittedName>
</protein>
<feature type="transmembrane region" description="Helical" evidence="2">
    <location>
        <begin position="56"/>
        <end position="77"/>
    </location>
</feature>
<accession>A0ABD5WH69</accession>
<gene>
    <name evidence="3" type="ORF">ACFQL9_16535</name>
</gene>
<name>A0ABD5WH69_9EURY</name>
<keyword evidence="2" id="KW-0472">Membrane</keyword>
<feature type="region of interest" description="Disordered" evidence="1">
    <location>
        <begin position="90"/>
        <end position="119"/>
    </location>
</feature>
<organism evidence="3 4">
    <name type="scientific">Halobaculum lipolyticum</name>
    <dbReference type="NCBI Taxonomy" id="3032001"/>
    <lineage>
        <taxon>Archaea</taxon>
        <taxon>Methanobacteriati</taxon>
        <taxon>Methanobacteriota</taxon>
        <taxon>Stenosarchaea group</taxon>
        <taxon>Halobacteria</taxon>
        <taxon>Halobacteriales</taxon>
        <taxon>Haloferacaceae</taxon>
        <taxon>Halobaculum</taxon>
    </lineage>
</organism>
<evidence type="ECO:0000256" key="2">
    <source>
        <dbReference type="SAM" id="Phobius"/>
    </source>
</evidence>
<evidence type="ECO:0000313" key="4">
    <source>
        <dbReference type="Proteomes" id="UP001596461"/>
    </source>
</evidence>
<feature type="transmembrane region" description="Helical" evidence="2">
    <location>
        <begin position="12"/>
        <end position="36"/>
    </location>
</feature>
<keyword evidence="4" id="KW-1185">Reference proteome</keyword>
<dbReference type="Proteomes" id="UP001596461">
    <property type="component" value="Unassembled WGS sequence"/>
</dbReference>
<evidence type="ECO:0000256" key="1">
    <source>
        <dbReference type="SAM" id="MobiDB-lite"/>
    </source>
</evidence>
<dbReference type="NCBIfam" id="NF037947">
    <property type="entry name" value="holin_4"/>
    <property type="match status" value="1"/>
</dbReference>
<reference evidence="3 4" key="1">
    <citation type="journal article" date="2019" name="Int. J. Syst. Evol. Microbiol.">
        <title>The Global Catalogue of Microorganisms (GCM) 10K type strain sequencing project: providing services to taxonomists for standard genome sequencing and annotation.</title>
        <authorList>
            <consortium name="The Broad Institute Genomics Platform"/>
            <consortium name="The Broad Institute Genome Sequencing Center for Infectious Disease"/>
            <person name="Wu L."/>
            <person name="Ma J."/>
        </authorList>
    </citation>
    <scope>NUCLEOTIDE SEQUENCE [LARGE SCALE GENOMIC DNA]</scope>
    <source>
        <strain evidence="3 4">DT31</strain>
    </source>
</reference>
<dbReference type="RefSeq" id="WP_284031890.1">
    <property type="nucleotide sequence ID" value="NZ_CP126154.1"/>
</dbReference>
<dbReference type="GeneID" id="81123702"/>
<keyword evidence="2" id="KW-0812">Transmembrane</keyword>